<keyword evidence="1" id="KW-0479">Metal-binding</keyword>
<comment type="caution">
    <text evidence="3">The sequence shown here is derived from an EMBL/GenBank/DDBJ whole genome shotgun (WGS) entry which is preliminary data.</text>
</comment>
<keyword evidence="1" id="KW-0862">Zinc</keyword>
<dbReference type="Proteomes" id="UP000289738">
    <property type="component" value="Chromosome A01"/>
</dbReference>
<dbReference type="Pfam" id="PF04434">
    <property type="entry name" value="SWIM"/>
    <property type="match status" value="1"/>
</dbReference>
<keyword evidence="4" id="KW-1185">Reference proteome</keyword>
<dbReference type="PANTHER" id="PTHR47718">
    <property type="entry name" value="OS01G0519700 PROTEIN"/>
    <property type="match status" value="1"/>
</dbReference>
<dbReference type="InterPro" id="IPR004330">
    <property type="entry name" value="FAR1_DNA_bnd_dom"/>
</dbReference>
<keyword evidence="1" id="KW-0863">Zinc-finger</keyword>
<evidence type="ECO:0000313" key="3">
    <source>
        <dbReference type="EMBL" id="RYR78478.1"/>
    </source>
</evidence>
<dbReference type="PROSITE" id="PS50966">
    <property type="entry name" value="ZF_SWIM"/>
    <property type="match status" value="1"/>
</dbReference>
<dbReference type="PANTHER" id="PTHR47718:SF13">
    <property type="entry name" value="OS09G0290500 PROTEIN"/>
    <property type="match status" value="1"/>
</dbReference>
<dbReference type="InterPro" id="IPR007527">
    <property type="entry name" value="Znf_SWIM"/>
</dbReference>
<dbReference type="EMBL" id="SDMP01000001">
    <property type="protein sequence ID" value="RYR78478.1"/>
    <property type="molecule type" value="Genomic_DNA"/>
</dbReference>
<gene>
    <name evidence="3" type="ORF">Ahy_A01g003297</name>
</gene>
<dbReference type="Pfam" id="PF03101">
    <property type="entry name" value="FAR1"/>
    <property type="match status" value="1"/>
</dbReference>
<feature type="domain" description="SWIM-type" evidence="2">
    <location>
        <begin position="301"/>
        <end position="333"/>
    </location>
</feature>
<evidence type="ECO:0000313" key="4">
    <source>
        <dbReference type="Proteomes" id="UP000289738"/>
    </source>
</evidence>
<organism evidence="3 4">
    <name type="scientific">Arachis hypogaea</name>
    <name type="common">Peanut</name>
    <dbReference type="NCBI Taxonomy" id="3818"/>
    <lineage>
        <taxon>Eukaryota</taxon>
        <taxon>Viridiplantae</taxon>
        <taxon>Streptophyta</taxon>
        <taxon>Embryophyta</taxon>
        <taxon>Tracheophyta</taxon>
        <taxon>Spermatophyta</taxon>
        <taxon>Magnoliopsida</taxon>
        <taxon>eudicotyledons</taxon>
        <taxon>Gunneridae</taxon>
        <taxon>Pentapetalae</taxon>
        <taxon>rosids</taxon>
        <taxon>fabids</taxon>
        <taxon>Fabales</taxon>
        <taxon>Fabaceae</taxon>
        <taxon>Papilionoideae</taxon>
        <taxon>50 kb inversion clade</taxon>
        <taxon>dalbergioids sensu lato</taxon>
        <taxon>Dalbergieae</taxon>
        <taxon>Pterocarpus clade</taxon>
        <taxon>Arachis</taxon>
    </lineage>
</organism>
<dbReference type="AlphaFoldDB" id="A0A445ESL5"/>
<sequence>MLTEADMMRKVFCTDEVAHEFYKRYGKCMGGGFFCNKAGLRQCKHYKRLDRKRDHRSETRTNCDAKLSILWDEVSKLWSVRKVILDHNHDLTPMRMVHMINSFRDMNCSAKAQINGMQGHGVPTSKILGYIAGQAGGYSLMGFTKKDAYNYIEKTKREKIVDGDANDASVIEYRLHDSFWAKETYDKRKMWANAYLKDKLCAGHSVLELVQNVEFMVREYQNNELEAHFKSIHDNPVIVTCLDPLERFAANVYPQELFLDVRREIEGVRAVIFVAKVRRSTTMVYTVEDYGIPGRPLTLLYDRVVNRVQCPCQFWLRKGYPCRHIFFVLKHEHARKIPSRLVLKRWCKDAKSLDNYGKRRADECNEREFLLCQGALHSASQ</sequence>
<name>A0A445ESL5_ARAHY</name>
<proteinExistence type="predicted"/>
<dbReference type="GO" id="GO:0008270">
    <property type="term" value="F:zinc ion binding"/>
    <property type="evidence" value="ECO:0007669"/>
    <property type="project" value="UniProtKB-KW"/>
</dbReference>
<evidence type="ECO:0000256" key="1">
    <source>
        <dbReference type="PROSITE-ProRule" id="PRU00325"/>
    </source>
</evidence>
<evidence type="ECO:0000259" key="2">
    <source>
        <dbReference type="PROSITE" id="PS50966"/>
    </source>
</evidence>
<reference evidence="3 4" key="1">
    <citation type="submission" date="2019-01" db="EMBL/GenBank/DDBJ databases">
        <title>Sequencing of cultivated peanut Arachis hypogaea provides insights into genome evolution and oil improvement.</title>
        <authorList>
            <person name="Chen X."/>
        </authorList>
    </citation>
    <scope>NUCLEOTIDE SEQUENCE [LARGE SCALE GENOMIC DNA]</scope>
    <source>
        <strain evidence="4">cv. Fuhuasheng</strain>
        <tissue evidence="3">Leaves</tissue>
    </source>
</reference>
<accession>A0A445ESL5</accession>
<protein>
    <recommendedName>
        <fullName evidence="2">SWIM-type domain-containing protein</fullName>
    </recommendedName>
</protein>